<keyword evidence="2" id="KW-1185">Reference proteome</keyword>
<reference evidence="1 2" key="1">
    <citation type="journal article" date="2019" name="PLoS ONE">
        <title>Genomic analyses reveal an absence of contemporary introgressive admixture between fin whales and blue whales, despite known hybrids.</title>
        <authorList>
            <person name="Westbury M.V."/>
            <person name="Petersen B."/>
            <person name="Lorenzen E.D."/>
        </authorList>
    </citation>
    <scope>NUCLEOTIDE SEQUENCE [LARGE SCALE GENOMIC DNA]</scope>
    <source>
        <strain evidence="1">FinWhale-01</strain>
    </source>
</reference>
<sequence length="73" mass="8571">MFLDPTTFSHQTPKTRVPRPLNCFSLTSRTSSHPLAKTAFDLNRFQLVKRKRSQFPTYVSYTYNQEITTKSKQ</sequence>
<name>A0A643BLL7_BALPH</name>
<evidence type="ECO:0000313" key="2">
    <source>
        <dbReference type="Proteomes" id="UP000437017"/>
    </source>
</evidence>
<proteinExistence type="predicted"/>
<dbReference type="AlphaFoldDB" id="A0A643BLL7"/>
<comment type="caution">
    <text evidence="1">The sequence shown here is derived from an EMBL/GenBank/DDBJ whole genome shotgun (WGS) entry which is preliminary data.</text>
</comment>
<protein>
    <submittedName>
        <fullName evidence="1">Uncharacterized protein</fullName>
    </submittedName>
</protein>
<organism evidence="1 2">
    <name type="scientific">Balaenoptera physalus</name>
    <name type="common">Fin whale</name>
    <name type="synonym">Balaena physalus</name>
    <dbReference type="NCBI Taxonomy" id="9770"/>
    <lineage>
        <taxon>Eukaryota</taxon>
        <taxon>Metazoa</taxon>
        <taxon>Chordata</taxon>
        <taxon>Craniata</taxon>
        <taxon>Vertebrata</taxon>
        <taxon>Euteleostomi</taxon>
        <taxon>Mammalia</taxon>
        <taxon>Eutheria</taxon>
        <taxon>Laurasiatheria</taxon>
        <taxon>Artiodactyla</taxon>
        <taxon>Whippomorpha</taxon>
        <taxon>Cetacea</taxon>
        <taxon>Mysticeti</taxon>
        <taxon>Balaenopteridae</taxon>
        <taxon>Balaenoptera</taxon>
    </lineage>
</organism>
<evidence type="ECO:0000313" key="1">
    <source>
        <dbReference type="EMBL" id="KAB0388839.1"/>
    </source>
</evidence>
<dbReference type="Proteomes" id="UP000437017">
    <property type="component" value="Unassembled WGS sequence"/>
</dbReference>
<dbReference type="EMBL" id="SGJD01010677">
    <property type="protein sequence ID" value="KAB0388839.1"/>
    <property type="molecule type" value="Genomic_DNA"/>
</dbReference>
<gene>
    <name evidence="1" type="ORF">E2I00_008388</name>
</gene>
<accession>A0A643BLL7</accession>